<protein>
    <recommendedName>
        <fullName evidence="16">TonB-dependent receptor plug domain-containing protein</fullName>
    </recommendedName>
</protein>
<dbReference type="STRING" id="1817895.AUJ95_08580"/>
<dbReference type="Pfam" id="PF00593">
    <property type="entry name" value="TonB_dep_Rec_b-barrel"/>
    <property type="match status" value="1"/>
</dbReference>
<dbReference type="Pfam" id="PF07715">
    <property type="entry name" value="Plug"/>
    <property type="match status" value="1"/>
</dbReference>
<evidence type="ECO:0000313" key="15">
    <source>
        <dbReference type="Proteomes" id="UP000183085"/>
    </source>
</evidence>
<evidence type="ECO:0000256" key="9">
    <source>
        <dbReference type="ARBA" id="ARBA00023237"/>
    </source>
</evidence>
<dbReference type="GO" id="GO:0015344">
    <property type="term" value="F:siderophore uptake transmembrane transporter activity"/>
    <property type="evidence" value="ECO:0007669"/>
    <property type="project" value="TreeGrafter"/>
</dbReference>
<evidence type="ECO:0000256" key="4">
    <source>
        <dbReference type="ARBA" id="ARBA00022692"/>
    </source>
</evidence>
<accession>A0A1J5DXT2</accession>
<dbReference type="Gene3D" id="2.170.130.10">
    <property type="entry name" value="TonB-dependent receptor, plug domain"/>
    <property type="match status" value="1"/>
</dbReference>
<dbReference type="PANTHER" id="PTHR30069:SF29">
    <property type="entry name" value="HEMOGLOBIN AND HEMOGLOBIN-HAPTOGLOBIN-BINDING PROTEIN 1-RELATED"/>
    <property type="match status" value="1"/>
</dbReference>
<dbReference type="GO" id="GO:0009279">
    <property type="term" value="C:cell outer membrane"/>
    <property type="evidence" value="ECO:0007669"/>
    <property type="project" value="UniProtKB-SubCell"/>
</dbReference>
<evidence type="ECO:0000256" key="10">
    <source>
        <dbReference type="PROSITE-ProRule" id="PRU01360"/>
    </source>
</evidence>
<comment type="caution">
    <text evidence="14">The sequence shown here is derived from an EMBL/GenBank/DDBJ whole genome shotgun (WGS) entry which is preliminary data.</text>
</comment>
<comment type="subcellular location">
    <subcellularLocation>
        <location evidence="1 10">Cell outer membrane</location>
        <topology evidence="1 10">Multi-pass membrane protein</topology>
    </subcellularLocation>
</comment>
<gene>
    <name evidence="14" type="ORF">AUJ95_08580</name>
</gene>
<evidence type="ECO:0000259" key="13">
    <source>
        <dbReference type="Pfam" id="PF07715"/>
    </source>
</evidence>
<evidence type="ECO:0000256" key="5">
    <source>
        <dbReference type="ARBA" id="ARBA00022729"/>
    </source>
</evidence>
<keyword evidence="2 10" id="KW-0813">Transport</keyword>
<feature type="domain" description="TonB-dependent receptor plug" evidence="13">
    <location>
        <begin position="49"/>
        <end position="155"/>
    </location>
</feature>
<evidence type="ECO:0000256" key="2">
    <source>
        <dbReference type="ARBA" id="ARBA00022448"/>
    </source>
</evidence>
<dbReference type="InterPro" id="IPR039426">
    <property type="entry name" value="TonB-dep_rcpt-like"/>
</dbReference>
<evidence type="ECO:0000256" key="7">
    <source>
        <dbReference type="ARBA" id="ARBA00023136"/>
    </source>
</evidence>
<keyword evidence="3 10" id="KW-1134">Transmembrane beta strand</keyword>
<evidence type="ECO:0000313" key="14">
    <source>
        <dbReference type="EMBL" id="OIP37130.1"/>
    </source>
</evidence>
<keyword evidence="7 10" id="KW-0472">Membrane</keyword>
<reference evidence="14 15" key="1">
    <citation type="journal article" date="2016" name="Environ. Microbiol.">
        <title>Genomic resolution of a cold subsurface aquifer community provides metabolic insights for novel microbes adapted to high CO concentrations.</title>
        <authorList>
            <person name="Probst A.J."/>
            <person name="Castelle C.J."/>
            <person name="Singh A."/>
            <person name="Brown C.T."/>
            <person name="Anantharaman K."/>
            <person name="Sharon I."/>
            <person name="Hug L.A."/>
            <person name="Burstein D."/>
            <person name="Emerson J.B."/>
            <person name="Thomas B.C."/>
            <person name="Banfield J.F."/>
        </authorList>
    </citation>
    <scope>NUCLEOTIDE SEQUENCE [LARGE SCALE GENOMIC DNA]</scope>
    <source>
        <strain evidence="14">CG2_30_40_21</strain>
    </source>
</reference>
<dbReference type="Gene3D" id="2.40.170.20">
    <property type="entry name" value="TonB-dependent receptor, beta-barrel domain"/>
    <property type="match status" value="1"/>
</dbReference>
<evidence type="ECO:0000256" key="11">
    <source>
        <dbReference type="RuleBase" id="RU003357"/>
    </source>
</evidence>
<dbReference type="CDD" id="cd01347">
    <property type="entry name" value="ligand_gated_channel"/>
    <property type="match status" value="1"/>
</dbReference>
<evidence type="ECO:0000256" key="8">
    <source>
        <dbReference type="ARBA" id="ARBA00023170"/>
    </source>
</evidence>
<name>A0A1J5DXT2_9BACT</name>
<keyword evidence="8" id="KW-0675">Receptor</keyword>
<evidence type="ECO:0000256" key="1">
    <source>
        <dbReference type="ARBA" id="ARBA00004571"/>
    </source>
</evidence>
<dbReference type="InterPro" id="IPR037066">
    <property type="entry name" value="Plug_dom_sf"/>
</dbReference>
<dbReference type="GO" id="GO:0044718">
    <property type="term" value="P:siderophore transmembrane transport"/>
    <property type="evidence" value="ECO:0007669"/>
    <property type="project" value="TreeGrafter"/>
</dbReference>
<dbReference type="Proteomes" id="UP000183085">
    <property type="component" value="Unassembled WGS sequence"/>
</dbReference>
<dbReference type="EMBL" id="MNYI01000221">
    <property type="protein sequence ID" value="OIP37130.1"/>
    <property type="molecule type" value="Genomic_DNA"/>
</dbReference>
<comment type="similarity">
    <text evidence="10 11">Belongs to the TonB-dependent receptor family.</text>
</comment>
<dbReference type="InterPro" id="IPR036942">
    <property type="entry name" value="Beta-barrel_TonB_sf"/>
</dbReference>
<dbReference type="SUPFAM" id="SSF56935">
    <property type="entry name" value="Porins"/>
    <property type="match status" value="1"/>
</dbReference>
<evidence type="ECO:0008006" key="16">
    <source>
        <dbReference type="Google" id="ProtNLM"/>
    </source>
</evidence>
<dbReference type="PROSITE" id="PS52016">
    <property type="entry name" value="TONB_DEPENDENT_REC_3"/>
    <property type="match status" value="1"/>
</dbReference>
<feature type="domain" description="TonB-dependent receptor-like beta-barrel" evidence="12">
    <location>
        <begin position="297"/>
        <end position="651"/>
    </location>
</feature>
<dbReference type="AlphaFoldDB" id="A0A1J5DXT2"/>
<proteinExistence type="inferred from homology"/>
<sequence>MKQPLIKLFLISFLILYSHPVFSQGPLELLLFNEDEVVVTAAKREQKIIEAPSTIRVITRKEIEDWGCRNLDELLRLQYDVDILNNRAFTIVSLRGGGGTSGSERILFLLDGRPLNTVIIGSVEPMMVGLDNVERIEILKGPGSAMYGANAFSGVINIITRSGVKNTVGVTTSIGLNKMLDRTKSPARQTSGNSRYCQVHYGHEIENKSSLFLTASHLDADNGRTNADVKNDIITTKLKVPLKDSSSLTFQVGMSDGGFGLAEYFLENGRKVGRCSIKNQYSDVLYYGVLNPVSNLSIRGYSGRTDIDFQLPTIRVTSSTETTAIMEYPHYPESASGLEVQHNWLINEQNFFIWGLDLRYVVGELPRYRDTATATVQLPQGTTETTVYSNSINERYTGNTSALFIQDEFKPNNQLTLTIGARYDQHSVYGSMVSPRFGMVYNLKNHPTVFKVSAGKAFRPPDFSELYNQQYFVTALVQKQEGNPLLPEEITSYEAAVFHQLNEKTMGRITIFKNKMEKLIDFPYTAFVATTPIRREYVNQSSTVEIKGIEMELKKSLMNNLFASLLYTQLDTNKDDTMPYIPKNKMCLKLNYNPVDNLEIGINGTSVGKRRSMITRAHPDPVTLPSYFMLDSYLRWRLSDTVSLSVIGRNLTDEEYEEGPNFITTSRQSVQVRIGWEL</sequence>
<keyword evidence="6 11" id="KW-0798">TonB box</keyword>
<evidence type="ECO:0000259" key="12">
    <source>
        <dbReference type="Pfam" id="PF00593"/>
    </source>
</evidence>
<keyword evidence="5" id="KW-0732">Signal</keyword>
<evidence type="ECO:0000256" key="3">
    <source>
        <dbReference type="ARBA" id="ARBA00022452"/>
    </source>
</evidence>
<dbReference type="InterPro" id="IPR000531">
    <property type="entry name" value="Beta-barrel_TonB"/>
</dbReference>
<keyword evidence="4 10" id="KW-0812">Transmembrane</keyword>
<keyword evidence="9 10" id="KW-0998">Cell outer membrane</keyword>
<evidence type="ECO:0000256" key="6">
    <source>
        <dbReference type="ARBA" id="ARBA00023077"/>
    </source>
</evidence>
<organism evidence="14 15">
    <name type="scientific">Candidatus Desantisbacteria bacterium CG2_30_40_21</name>
    <dbReference type="NCBI Taxonomy" id="1817895"/>
    <lineage>
        <taxon>Bacteria</taxon>
        <taxon>Candidatus Desantisiibacteriota</taxon>
    </lineage>
</organism>
<dbReference type="PANTHER" id="PTHR30069">
    <property type="entry name" value="TONB-DEPENDENT OUTER MEMBRANE RECEPTOR"/>
    <property type="match status" value="1"/>
</dbReference>
<dbReference type="InterPro" id="IPR012910">
    <property type="entry name" value="Plug_dom"/>
</dbReference>